<protein>
    <recommendedName>
        <fullName evidence="6">FAD linked oxidase N-terminal domain-containing protein</fullName>
    </recommendedName>
</protein>
<dbReference type="SUPFAM" id="SSF56176">
    <property type="entry name" value="FAD-binding/transporter-associated domain-like"/>
    <property type="match status" value="1"/>
</dbReference>
<dbReference type="EMBL" id="MTQA01000047">
    <property type="protein sequence ID" value="PNP83860.1"/>
    <property type="molecule type" value="Genomic_DNA"/>
</dbReference>
<dbReference type="InterPro" id="IPR050416">
    <property type="entry name" value="FAD-linked_Oxidoreductase"/>
</dbReference>
<evidence type="ECO:0000313" key="7">
    <source>
        <dbReference type="EMBL" id="PNP83860.1"/>
    </source>
</evidence>
<dbReference type="AlphaFoldDB" id="A0A2K0WNL1"/>
<dbReference type="Proteomes" id="UP000236664">
    <property type="component" value="Unassembled WGS sequence"/>
</dbReference>
<dbReference type="GO" id="GO:0016491">
    <property type="term" value="F:oxidoreductase activity"/>
    <property type="evidence" value="ECO:0007669"/>
    <property type="project" value="UniProtKB-KW"/>
</dbReference>
<dbReference type="PANTHER" id="PTHR42973:SF34">
    <property type="entry name" value="FAD BINDING DOMAIN PROTEIN (AFU_ORTHOLOGUE AFUA_3G02770)"/>
    <property type="match status" value="1"/>
</dbReference>
<evidence type="ECO:0000256" key="2">
    <source>
        <dbReference type="ARBA" id="ARBA00022630"/>
    </source>
</evidence>
<dbReference type="InterPro" id="IPR006094">
    <property type="entry name" value="Oxid_FAD_bind_N"/>
</dbReference>
<gene>
    <name evidence="7" type="ORF">FNYG_02548</name>
</gene>
<reference evidence="7 8" key="1">
    <citation type="submission" date="2017-06" db="EMBL/GenBank/DDBJ databases">
        <title>Genome of Fusarium nygamai isolate CS10214.</title>
        <authorList>
            <person name="Gardiner D.M."/>
            <person name="Obanor F."/>
            <person name="Kazan K."/>
        </authorList>
    </citation>
    <scope>NUCLEOTIDE SEQUENCE [LARGE SCALE GENOMIC DNA]</scope>
    <source>
        <strain evidence="7 8">CS10214</strain>
    </source>
</reference>
<dbReference type="GO" id="GO:0050660">
    <property type="term" value="F:flavin adenine dinucleotide binding"/>
    <property type="evidence" value="ECO:0007669"/>
    <property type="project" value="InterPro"/>
</dbReference>
<proteinExistence type="inferred from homology"/>
<keyword evidence="4" id="KW-0560">Oxidoreductase</keyword>
<feature type="domain" description="FAD linked oxidase N-terminal" evidence="6">
    <location>
        <begin position="100"/>
        <end position="174"/>
    </location>
</feature>
<keyword evidence="5" id="KW-0732">Signal</keyword>
<sequence>MLGTSLVIAAFLVVKSSATDSLLETKDFNITQALLDQCVDVSELPVSVDGAKRSDTGCAAACTSLKMLYGDAAVETRNEEAFRDFTTSYWSSNQAEVNPYCIFIPQRLSQVSVTVLLARLAQCPFAAKSGGHAAFAGASSVEGCITISFANLKDVSLSKDKKIASIEPGNTWGQCTSSW</sequence>
<dbReference type="Gene3D" id="3.30.465.10">
    <property type="match status" value="1"/>
</dbReference>
<evidence type="ECO:0000256" key="3">
    <source>
        <dbReference type="ARBA" id="ARBA00022827"/>
    </source>
</evidence>
<keyword evidence="8" id="KW-1185">Reference proteome</keyword>
<dbReference type="STRING" id="42673.A0A2K0WNL1"/>
<evidence type="ECO:0000256" key="4">
    <source>
        <dbReference type="ARBA" id="ARBA00023002"/>
    </source>
</evidence>
<comment type="caution">
    <text evidence="7">The sequence shown here is derived from an EMBL/GenBank/DDBJ whole genome shotgun (WGS) entry which is preliminary data.</text>
</comment>
<dbReference type="InterPro" id="IPR016169">
    <property type="entry name" value="FAD-bd_PCMH_sub2"/>
</dbReference>
<accession>A0A2K0WNL1</accession>
<organism evidence="7 8">
    <name type="scientific">Gibberella nygamai</name>
    <name type="common">Bean root rot disease fungus</name>
    <name type="synonym">Fusarium nygamai</name>
    <dbReference type="NCBI Taxonomy" id="42673"/>
    <lineage>
        <taxon>Eukaryota</taxon>
        <taxon>Fungi</taxon>
        <taxon>Dikarya</taxon>
        <taxon>Ascomycota</taxon>
        <taxon>Pezizomycotina</taxon>
        <taxon>Sordariomycetes</taxon>
        <taxon>Hypocreomycetidae</taxon>
        <taxon>Hypocreales</taxon>
        <taxon>Nectriaceae</taxon>
        <taxon>Fusarium</taxon>
        <taxon>Fusarium fujikuroi species complex</taxon>
    </lineage>
</organism>
<dbReference type="InterPro" id="IPR036318">
    <property type="entry name" value="FAD-bd_PCMH-like_sf"/>
</dbReference>
<feature type="chain" id="PRO_5014410842" description="FAD linked oxidase N-terminal domain-containing protein" evidence="5">
    <location>
        <begin position="19"/>
        <end position="179"/>
    </location>
</feature>
<dbReference type="PANTHER" id="PTHR42973">
    <property type="entry name" value="BINDING OXIDOREDUCTASE, PUTATIVE (AFU_ORTHOLOGUE AFUA_1G17690)-RELATED"/>
    <property type="match status" value="1"/>
</dbReference>
<dbReference type="Pfam" id="PF01565">
    <property type="entry name" value="FAD_binding_4"/>
    <property type="match status" value="1"/>
</dbReference>
<comment type="similarity">
    <text evidence="1">Belongs to the oxygen-dependent FAD-linked oxidoreductase family.</text>
</comment>
<evidence type="ECO:0000259" key="6">
    <source>
        <dbReference type="Pfam" id="PF01565"/>
    </source>
</evidence>
<evidence type="ECO:0000313" key="8">
    <source>
        <dbReference type="Proteomes" id="UP000236664"/>
    </source>
</evidence>
<feature type="signal peptide" evidence="5">
    <location>
        <begin position="1"/>
        <end position="18"/>
    </location>
</feature>
<name>A0A2K0WNL1_GIBNY</name>
<evidence type="ECO:0000256" key="1">
    <source>
        <dbReference type="ARBA" id="ARBA00005466"/>
    </source>
</evidence>
<keyword evidence="2" id="KW-0285">Flavoprotein</keyword>
<evidence type="ECO:0000256" key="5">
    <source>
        <dbReference type="SAM" id="SignalP"/>
    </source>
</evidence>
<dbReference type="OrthoDB" id="2151789at2759"/>
<keyword evidence="3" id="KW-0274">FAD</keyword>